<evidence type="ECO:0000313" key="2">
    <source>
        <dbReference type="EMBL" id="RNB54843.1"/>
    </source>
</evidence>
<organism evidence="2 3">
    <name type="scientific">Brevibacillus agri</name>
    <dbReference type="NCBI Taxonomy" id="51101"/>
    <lineage>
        <taxon>Bacteria</taxon>
        <taxon>Bacillati</taxon>
        <taxon>Bacillota</taxon>
        <taxon>Bacilli</taxon>
        <taxon>Bacillales</taxon>
        <taxon>Paenibacillaceae</taxon>
        <taxon>Brevibacillus</taxon>
    </lineage>
</organism>
<sequence length="92" mass="9885">MTIRPPLLRRYAAGLSDLKSGFADIGFKLEILPLGSLLSILSIIQELSFAVTAYGFLAKKDKRSGMVAKTLHSKKALPGSSACSTLLNFSLK</sequence>
<dbReference type="EMBL" id="RHHN01000038">
    <property type="protein sequence ID" value="RNB54843.1"/>
    <property type="molecule type" value="Genomic_DNA"/>
</dbReference>
<gene>
    <name evidence="2" type="ORF">EB820_13695</name>
</gene>
<evidence type="ECO:0000313" key="3">
    <source>
        <dbReference type="Proteomes" id="UP000276178"/>
    </source>
</evidence>
<reference evidence="2 3" key="1">
    <citation type="submission" date="2018-10" db="EMBL/GenBank/DDBJ databases">
        <title>Phylogenomics of Brevibacillus.</title>
        <authorList>
            <person name="Dunlap C."/>
        </authorList>
    </citation>
    <scope>NUCLEOTIDE SEQUENCE [LARGE SCALE GENOMIC DNA]</scope>
    <source>
        <strain evidence="2 3">NRRL NRS 1219</strain>
    </source>
</reference>
<evidence type="ECO:0000256" key="1">
    <source>
        <dbReference type="SAM" id="Phobius"/>
    </source>
</evidence>
<accession>A0A3M8AV39</accession>
<keyword evidence="1" id="KW-0812">Transmembrane</keyword>
<keyword evidence="1" id="KW-1133">Transmembrane helix</keyword>
<name>A0A3M8AV39_9BACL</name>
<keyword evidence="1" id="KW-0472">Membrane</keyword>
<dbReference type="Proteomes" id="UP000276178">
    <property type="component" value="Unassembled WGS sequence"/>
</dbReference>
<protein>
    <submittedName>
        <fullName evidence="2">Uncharacterized protein</fullName>
    </submittedName>
</protein>
<feature type="transmembrane region" description="Helical" evidence="1">
    <location>
        <begin position="37"/>
        <end position="57"/>
    </location>
</feature>
<proteinExistence type="predicted"/>
<dbReference type="AlphaFoldDB" id="A0A3M8AV39"/>
<comment type="caution">
    <text evidence="2">The sequence shown here is derived from an EMBL/GenBank/DDBJ whole genome shotgun (WGS) entry which is preliminary data.</text>
</comment>